<name>A0A8H8UEL4_9HELO</name>
<feature type="region of interest" description="Disordered" evidence="1">
    <location>
        <begin position="174"/>
        <end position="200"/>
    </location>
</feature>
<dbReference type="Pfam" id="PF13349">
    <property type="entry name" value="DUF4097"/>
    <property type="match status" value="1"/>
</dbReference>
<dbReference type="InterPro" id="IPR025164">
    <property type="entry name" value="Toastrack_DUF4097"/>
</dbReference>
<feature type="compositionally biased region" description="Polar residues" evidence="1">
    <location>
        <begin position="639"/>
        <end position="651"/>
    </location>
</feature>
<protein>
    <recommendedName>
        <fullName evidence="3">DUF4097 domain-containing protein</fullName>
    </recommendedName>
</protein>
<proteinExistence type="predicted"/>
<accession>A0A8H8UEL4</accession>
<sequence length="773" mass="84765">MPLPGNLYSAEDSDGESFSEELSPSDGYFNRGEVRRDVMVPDPSMDDKKVEDKTLIPTPHPQAATGRTSRSSLSSVLPQSSSSRPYASPPSSESNSSSLPNTYNPMPRMSSRRPASFSEHNPLMNIPPPAYSESPESSLPNSSQDPSPLSPRHSRNESAYSTFQEHNLERGFLPLHEPQSMGGPIDVDERTPLSGDKPGPSRRRLIIKKVLFIALVFAVILALACAVFTSKKSMSCIILIPGTNTNSIKGRNPNQRPGEDMPPSRDRPVDSGYSYCPSATHKRDQVIYEFPVGADLTVLQTTHDNDEPWGSDSVRTTGEVRLRRIPKDSEHGNRAFFTVDIHVSDPELGISRTWDEDSRRLQISTPRYSKLKSPGRHCISLEITAWFPEDAELSNLLIEAITLTLRVFEDLKVKVDGRSKFTSLSGDVYFPIINGSEAIMNQDVKEPEGQAMVDRANLESQGKLSDEWWSETGPSHPFSSRRIVVETVSGSINGFYPLLDDLIISTQSGDVSVGVLPQEALKEAPAPADIEVQTASGSIKVDFPIKGTENPTFSLPARNYITNVHTSSGSIDGTFYLGSLGSFKSTSGSIQLTVLPVTQASTSDDSDDAPLSRFETHTVSGSHDIQVMDPIFIPRLSSADGQTDHQPQQDPYSPIGDDEPYIVMPPNADRSLSTLKPSEISKQKLRSVQSKHTSNSGSVQVSYPSVWQGSIHAKTVSGDIEVSGKGIRTIRERKGWAYKEVLARKGVEEKDEGSYVEMSDIAGSLRFKIRQSL</sequence>
<evidence type="ECO:0000256" key="1">
    <source>
        <dbReference type="SAM" id="MobiDB-lite"/>
    </source>
</evidence>
<feature type="compositionally biased region" description="Low complexity" evidence="1">
    <location>
        <begin position="69"/>
        <end position="100"/>
    </location>
</feature>
<feature type="compositionally biased region" description="Low complexity" evidence="1">
    <location>
        <begin position="131"/>
        <end position="143"/>
    </location>
</feature>
<feature type="transmembrane region" description="Helical" evidence="2">
    <location>
        <begin position="210"/>
        <end position="229"/>
    </location>
</feature>
<feature type="region of interest" description="Disordered" evidence="1">
    <location>
        <begin position="637"/>
        <end position="657"/>
    </location>
</feature>
<keyword evidence="2" id="KW-0812">Transmembrane</keyword>
<feature type="domain" description="DUF4097" evidence="3">
    <location>
        <begin position="464"/>
        <end position="725"/>
    </location>
</feature>
<dbReference type="EMBL" id="QGMJ01000156">
    <property type="protein sequence ID" value="TVY40967.1"/>
    <property type="molecule type" value="Genomic_DNA"/>
</dbReference>
<evidence type="ECO:0000259" key="3">
    <source>
        <dbReference type="Pfam" id="PF13349"/>
    </source>
</evidence>
<dbReference type="Proteomes" id="UP000462212">
    <property type="component" value="Unassembled WGS sequence"/>
</dbReference>
<dbReference type="OrthoDB" id="3539644at2759"/>
<reference evidence="4 5" key="1">
    <citation type="submission" date="2018-05" db="EMBL/GenBank/DDBJ databases">
        <title>Genome sequencing and assembly of the regulated plant pathogen Lachnellula willkommii and related sister species for the development of diagnostic species identification markers.</title>
        <authorList>
            <person name="Giroux E."/>
            <person name="Bilodeau G."/>
        </authorList>
    </citation>
    <scope>NUCLEOTIDE SEQUENCE [LARGE SCALE GENOMIC DNA]</scope>
    <source>
        <strain evidence="4 5">CBS 197.66</strain>
    </source>
</reference>
<feature type="compositionally biased region" description="Polar residues" evidence="1">
    <location>
        <begin position="244"/>
        <end position="255"/>
    </location>
</feature>
<feature type="region of interest" description="Disordered" evidence="1">
    <location>
        <begin position="244"/>
        <end position="271"/>
    </location>
</feature>
<organism evidence="4 5">
    <name type="scientific">Lachnellula subtilissima</name>
    <dbReference type="NCBI Taxonomy" id="602034"/>
    <lineage>
        <taxon>Eukaryota</taxon>
        <taxon>Fungi</taxon>
        <taxon>Dikarya</taxon>
        <taxon>Ascomycota</taxon>
        <taxon>Pezizomycotina</taxon>
        <taxon>Leotiomycetes</taxon>
        <taxon>Helotiales</taxon>
        <taxon>Lachnaceae</taxon>
        <taxon>Lachnellula</taxon>
    </lineage>
</organism>
<evidence type="ECO:0000256" key="2">
    <source>
        <dbReference type="SAM" id="Phobius"/>
    </source>
</evidence>
<feature type="compositionally biased region" description="Basic and acidic residues" evidence="1">
    <location>
        <begin position="32"/>
        <end position="54"/>
    </location>
</feature>
<gene>
    <name evidence="4" type="ORF">LSUB1_G003491</name>
</gene>
<comment type="caution">
    <text evidence="4">The sequence shown here is derived from an EMBL/GenBank/DDBJ whole genome shotgun (WGS) entry which is preliminary data.</text>
</comment>
<keyword evidence="2" id="KW-1133">Transmembrane helix</keyword>
<keyword evidence="5" id="KW-1185">Reference proteome</keyword>
<keyword evidence="2" id="KW-0472">Membrane</keyword>
<dbReference type="AlphaFoldDB" id="A0A8H8UEL4"/>
<evidence type="ECO:0000313" key="4">
    <source>
        <dbReference type="EMBL" id="TVY40967.1"/>
    </source>
</evidence>
<evidence type="ECO:0000313" key="5">
    <source>
        <dbReference type="Proteomes" id="UP000462212"/>
    </source>
</evidence>
<feature type="compositionally biased region" description="Basic and acidic residues" evidence="1">
    <location>
        <begin position="257"/>
        <end position="269"/>
    </location>
</feature>
<feature type="region of interest" description="Disordered" evidence="1">
    <location>
        <begin position="1"/>
        <end position="158"/>
    </location>
</feature>